<dbReference type="AlphaFoldDB" id="A0A154P4C9"/>
<sequence>MTKLVLFVLMAMLATSLVMGASTNCGRHGDDCVSNSQCCAGIKCHVYAHRCQVQITEEDLMAQREKILGRKGKDY</sequence>
<keyword evidence="1" id="KW-0732">Signal</keyword>
<dbReference type="EMBL" id="KQ434809">
    <property type="protein sequence ID" value="KZC06703.1"/>
    <property type="molecule type" value="Genomic_DNA"/>
</dbReference>
<reference evidence="2 3" key="1">
    <citation type="submission" date="2015-07" db="EMBL/GenBank/DDBJ databases">
        <title>The genome of Dufourea novaeangliae.</title>
        <authorList>
            <person name="Pan H."/>
            <person name="Kapheim K."/>
        </authorList>
    </citation>
    <scope>NUCLEOTIDE SEQUENCE [LARGE SCALE GENOMIC DNA]</scope>
    <source>
        <strain evidence="2">0120121106</strain>
        <tissue evidence="2">Whole body</tissue>
    </source>
</reference>
<name>A0A154P4C9_DUFNO</name>
<evidence type="ECO:0000313" key="2">
    <source>
        <dbReference type="EMBL" id="KZC06703.1"/>
    </source>
</evidence>
<feature type="signal peptide" evidence="1">
    <location>
        <begin position="1"/>
        <end position="20"/>
    </location>
</feature>
<protein>
    <recommendedName>
        <fullName evidence="4">Omega-conotoxin-like protein 1</fullName>
    </recommendedName>
</protein>
<evidence type="ECO:0000313" key="3">
    <source>
        <dbReference type="Proteomes" id="UP000076502"/>
    </source>
</evidence>
<dbReference type="Proteomes" id="UP000076502">
    <property type="component" value="Unassembled WGS sequence"/>
</dbReference>
<keyword evidence="3" id="KW-1185">Reference proteome</keyword>
<evidence type="ECO:0008006" key="4">
    <source>
        <dbReference type="Google" id="ProtNLM"/>
    </source>
</evidence>
<proteinExistence type="predicted"/>
<accession>A0A154P4C9</accession>
<gene>
    <name evidence="2" type="ORF">WN55_10616</name>
</gene>
<organism evidence="2 3">
    <name type="scientific">Dufourea novaeangliae</name>
    <name type="common">Sweat bee</name>
    <dbReference type="NCBI Taxonomy" id="178035"/>
    <lineage>
        <taxon>Eukaryota</taxon>
        <taxon>Metazoa</taxon>
        <taxon>Ecdysozoa</taxon>
        <taxon>Arthropoda</taxon>
        <taxon>Hexapoda</taxon>
        <taxon>Insecta</taxon>
        <taxon>Pterygota</taxon>
        <taxon>Neoptera</taxon>
        <taxon>Endopterygota</taxon>
        <taxon>Hymenoptera</taxon>
        <taxon>Apocrita</taxon>
        <taxon>Aculeata</taxon>
        <taxon>Apoidea</taxon>
        <taxon>Anthophila</taxon>
        <taxon>Halictidae</taxon>
        <taxon>Rophitinae</taxon>
        <taxon>Dufourea</taxon>
    </lineage>
</organism>
<feature type="chain" id="PRO_5007599255" description="Omega-conotoxin-like protein 1" evidence="1">
    <location>
        <begin position="21"/>
        <end position="75"/>
    </location>
</feature>
<evidence type="ECO:0000256" key="1">
    <source>
        <dbReference type="SAM" id="SignalP"/>
    </source>
</evidence>